<protein>
    <submittedName>
        <fullName evidence="1">Uncharacterized protein</fullName>
    </submittedName>
</protein>
<dbReference type="Proteomes" id="UP000182654">
    <property type="component" value="Chromosome I"/>
</dbReference>
<name>A0ABY0RPQ8_9PSED</name>
<proteinExistence type="predicted"/>
<sequence>MMGRNPALDTVKNVLNQQRVRISFDIDDTLACQPHHSAAEDGRLPECVHRWLGEPLRHGHALAARGSSNAPSKLPTAFDIDLHVDDSEGVKIEGYDHGFRVVVVRPDDEPWAHKVLEAVARVQAQVAWHSDRAGTRCLRRPIRVSPLTAEGFQELCVLQHLGKHRQRELLGGLLLFAGEGCRAVG</sequence>
<organism evidence="1 2">
    <name type="scientific">Pseudomonas extremorientalis</name>
    <dbReference type="NCBI Taxonomy" id="169669"/>
    <lineage>
        <taxon>Bacteria</taxon>
        <taxon>Pseudomonadati</taxon>
        <taxon>Pseudomonadota</taxon>
        <taxon>Gammaproteobacteria</taxon>
        <taxon>Pseudomonadales</taxon>
        <taxon>Pseudomonadaceae</taxon>
        <taxon>Pseudomonas</taxon>
    </lineage>
</organism>
<accession>A0ABY0RPQ8</accession>
<evidence type="ECO:0000313" key="1">
    <source>
        <dbReference type="EMBL" id="SDO35593.1"/>
    </source>
</evidence>
<gene>
    <name evidence="1" type="ORF">SAMN04490184_0356</name>
</gene>
<keyword evidence="2" id="KW-1185">Reference proteome</keyword>
<reference evidence="1 2" key="1">
    <citation type="submission" date="2016-10" db="EMBL/GenBank/DDBJ databases">
        <authorList>
            <person name="Varghese N."/>
            <person name="Submissions S."/>
        </authorList>
    </citation>
    <scope>NUCLEOTIDE SEQUENCE [LARGE SCALE GENOMIC DNA]</scope>
    <source>
        <strain evidence="1 2">BS2774</strain>
    </source>
</reference>
<evidence type="ECO:0000313" key="2">
    <source>
        <dbReference type="Proteomes" id="UP000182654"/>
    </source>
</evidence>
<dbReference type="EMBL" id="LT629708">
    <property type="protein sequence ID" value="SDO35593.1"/>
    <property type="molecule type" value="Genomic_DNA"/>
</dbReference>